<evidence type="ECO:0000313" key="9">
    <source>
        <dbReference type="Proteomes" id="UP000178122"/>
    </source>
</evidence>
<dbReference type="PANTHER" id="PTHR43788">
    <property type="entry name" value="DNA2/NAM7 HELICASE FAMILY MEMBER"/>
    <property type="match status" value="1"/>
</dbReference>
<dbReference type="InterPro" id="IPR041677">
    <property type="entry name" value="DNA2/NAM7_AAA_11"/>
</dbReference>
<evidence type="ECO:0000259" key="6">
    <source>
        <dbReference type="Pfam" id="PF13086"/>
    </source>
</evidence>
<evidence type="ECO:0000256" key="4">
    <source>
        <dbReference type="ARBA" id="ARBA00022806"/>
    </source>
</evidence>
<gene>
    <name evidence="8" type="ORF">A2912_02400</name>
</gene>
<keyword evidence="3" id="KW-0378">Hydrolase</keyword>
<evidence type="ECO:0008006" key="10">
    <source>
        <dbReference type="Google" id="ProtNLM"/>
    </source>
</evidence>
<sequence length="394" mass="46048">MIDLRYAIQTEDKKVYELKEQLTTNRDNLKKSYLTQKPIILFATNNHSDVLRKFKLHFDLLLIDEVTQSTEPSVLIPLSQSSKLIMAGDHHQLPPTVFLKNKNYDDELDPNDERIRIQSYQILSLSIFERLFNHVDNIFLNQQYRMNPLLIEFLNKTIYTKTPIICSDLVNQYHYTTSLFNSPLIFINHNSPEIKSYVSEEFSPSKAEYHNPQEVKIIQQLVQKYIQSGISAQDIGILSPYTAQVRELNKVLEPYNITAKTIDNFQGQEKKIIILSLVRSNTSGSATQRLGFLVDERRFNVAITRFQYELIIIGNQDTLSSYEEYFDMYDNKTKQIYYTSLLNYIKDKGLFITDLSLYLKKNITFEQAKKTTSASAINQQFQRQLQEKIEINTK</sequence>
<dbReference type="Proteomes" id="UP000178122">
    <property type="component" value="Unassembled WGS sequence"/>
</dbReference>
<dbReference type="InterPro" id="IPR050534">
    <property type="entry name" value="Coronavir_polyprotein_1ab"/>
</dbReference>
<accession>A0A1G1YN95</accession>
<dbReference type="Gene3D" id="3.40.50.300">
    <property type="entry name" value="P-loop containing nucleotide triphosphate hydrolases"/>
    <property type="match status" value="2"/>
</dbReference>
<organism evidence="8 9">
    <name type="scientific">Candidatus Buchananbacteria bacterium RIFCSPLOWO2_01_FULL_40_23b</name>
    <dbReference type="NCBI Taxonomy" id="1797544"/>
    <lineage>
        <taxon>Bacteria</taxon>
        <taxon>Candidatus Buchananiibacteriota</taxon>
    </lineage>
</organism>
<reference evidence="8 9" key="1">
    <citation type="journal article" date="2016" name="Nat. Commun.">
        <title>Thousands of microbial genomes shed light on interconnected biogeochemical processes in an aquifer system.</title>
        <authorList>
            <person name="Anantharaman K."/>
            <person name="Brown C.T."/>
            <person name="Hug L.A."/>
            <person name="Sharon I."/>
            <person name="Castelle C.J."/>
            <person name="Probst A.J."/>
            <person name="Thomas B.C."/>
            <person name="Singh A."/>
            <person name="Wilkins M.J."/>
            <person name="Karaoz U."/>
            <person name="Brodie E.L."/>
            <person name="Williams K.H."/>
            <person name="Hubbard S.S."/>
            <person name="Banfield J.F."/>
        </authorList>
    </citation>
    <scope>NUCLEOTIDE SEQUENCE [LARGE SCALE GENOMIC DNA]</scope>
</reference>
<name>A0A1G1YN95_9BACT</name>
<evidence type="ECO:0000256" key="3">
    <source>
        <dbReference type="ARBA" id="ARBA00022801"/>
    </source>
</evidence>
<comment type="caution">
    <text evidence="8">The sequence shown here is derived from an EMBL/GenBank/DDBJ whole genome shotgun (WGS) entry which is preliminary data.</text>
</comment>
<dbReference type="InterPro" id="IPR041679">
    <property type="entry name" value="DNA2/NAM7-like_C"/>
</dbReference>
<proteinExistence type="inferred from homology"/>
<comment type="similarity">
    <text evidence="1">Belongs to the DNA2/NAM7 helicase family.</text>
</comment>
<evidence type="ECO:0000256" key="5">
    <source>
        <dbReference type="ARBA" id="ARBA00022840"/>
    </source>
</evidence>
<evidence type="ECO:0000259" key="7">
    <source>
        <dbReference type="Pfam" id="PF13087"/>
    </source>
</evidence>
<dbReference type="Pfam" id="PF13087">
    <property type="entry name" value="AAA_12"/>
    <property type="match status" value="1"/>
</dbReference>
<dbReference type="PANTHER" id="PTHR43788:SF8">
    <property type="entry name" value="DNA-BINDING PROTEIN SMUBP-2"/>
    <property type="match status" value="1"/>
</dbReference>
<dbReference type="GO" id="GO:0016787">
    <property type="term" value="F:hydrolase activity"/>
    <property type="evidence" value="ECO:0007669"/>
    <property type="project" value="UniProtKB-KW"/>
</dbReference>
<evidence type="ECO:0000313" key="8">
    <source>
        <dbReference type="EMBL" id="OGY53833.1"/>
    </source>
</evidence>
<dbReference type="GO" id="GO:0043139">
    <property type="term" value="F:5'-3' DNA helicase activity"/>
    <property type="evidence" value="ECO:0007669"/>
    <property type="project" value="TreeGrafter"/>
</dbReference>
<dbReference type="InterPro" id="IPR047187">
    <property type="entry name" value="SF1_C_Upf1"/>
</dbReference>
<feature type="domain" description="DNA2/NAM7 helicase helicase" evidence="6">
    <location>
        <begin position="9"/>
        <end position="98"/>
    </location>
</feature>
<keyword evidence="5" id="KW-0067">ATP-binding</keyword>
<evidence type="ECO:0000256" key="2">
    <source>
        <dbReference type="ARBA" id="ARBA00022741"/>
    </source>
</evidence>
<feature type="domain" description="DNA2/NAM7 helicase-like C-terminal" evidence="7">
    <location>
        <begin position="124"/>
        <end position="316"/>
    </location>
</feature>
<keyword evidence="2" id="KW-0547">Nucleotide-binding</keyword>
<dbReference type="GO" id="GO:0005524">
    <property type="term" value="F:ATP binding"/>
    <property type="evidence" value="ECO:0007669"/>
    <property type="project" value="UniProtKB-KW"/>
</dbReference>
<dbReference type="EMBL" id="MHIN01000039">
    <property type="protein sequence ID" value="OGY53833.1"/>
    <property type="molecule type" value="Genomic_DNA"/>
</dbReference>
<keyword evidence="4" id="KW-0347">Helicase</keyword>
<dbReference type="InterPro" id="IPR027417">
    <property type="entry name" value="P-loop_NTPase"/>
</dbReference>
<evidence type="ECO:0000256" key="1">
    <source>
        <dbReference type="ARBA" id="ARBA00007913"/>
    </source>
</evidence>
<protein>
    <recommendedName>
        <fullName evidence="10">DNA2/NAM7 helicase-like C-terminal domain-containing protein</fullName>
    </recommendedName>
</protein>
<dbReference type="CDD" id="cd18808">
    <property type="entry name" value="SF1_C_Upf1"/>
    <property type="match status" value="1"/>
</dbReference>
<dbReference type="SUPFAM" id="SSF52540">
    <property type="entry name" value="P-loop containing nucleoside triphosphate hydrolases"/>
    <property type="match status" value="1"/>
</dbReference>
<dbReference type="Pfam" id="PF13086">
    <property type="entry name" value="AAA_11"/>
    <property type="match status" value="1"/>
</dbReference>
<dbReference type="AlphaFoldDB" id="A0A1G1YN95"/>